<keyword evidence="9" id="KW-1185">Reference proteome</keyword>
<evidence type="ECO:0000313" key="9">
    <source>
        <dbReference type="Proteomes" id="UP001316803"/>
    </source>
</evidence>
<dbReference type="Pfam" id="PF03198">
    <property type="entry name" value="Glyco_hydro_72"/>
    <property type="match status" value="1"/>
</dbReference>
<comment type="similarity">
    <text evidence="2 7">Belongs to the glycosyl hydrolase 72 family.</text>
</comment>
<dbReference type="AlphaFoldDB" id="A0AAN8I517"/>
<dbReference type="GO" id="GO:0098552">
    <property type="term" value="C:side of membrane"/>
    <property type="evidence" value="ECO:0007669"/>
    <property type="project" value="UniProtKB-KW"/>
</dbReference>
<dbReference type="GO" id="GO:0031505">
    <property type="term" value="P:fungal-type cell wall organization"/>
    <property type="evidence" value="ECO:0007669"/>
    <property type="project" value="TreeGrafter"/>
</dbReference>
<evidence type="ECO:0000256" key="5">
    <source>
        <dbReference type="ARBA" id="ARBA00023180"/>
    </source>
</evidence>
<evidence type="ECO:0000256" key="2">
    <source>
        <dbReference type="ARBA" id="ARBA00007528"/>
    </source>
</evidence>
<evidence type="ECO:0000256" key="1">
    <source>
        <dbReference type="ARBA" id="ARBA00004609"/>
    </source>
</evidence>
<dbReference type="PANTHER" id="PTHR31468">
    <property type="entry name" value="1,3-BETA-GLUCANOSYLTRANSFERASE GAS1"/>
    <property type="match status" value="1"/>
</dbReference>
<protein>
    <recommendedName>
        <fullName evidence="7">1,3-beta-glucanosyltransferase</fullName>
        <ecNumber evidence="7">2.4.1.-</ecNumber>
    </recommendedName>
</protein>
<keyword evidence="5" id="KW-0325">Glycoprotein</keyword>
<organism evidence="8 9">
    <name type="scientific">Knufia fluminis</name>
    <dbReference type="NCBI Taxonomy" id="191047"/>
    <lineage>
        <taxon>Eukaryota</taxon>
        <taxon>Fungi</taxon>
        <taxon>Dikarya</taxon>
        <taxon>Ascomycota</taxon>
        <taxon>Pezizomycotina</taxon>
        <taxon>Eurotiomycetes</taxon>
        <taxon>Chaetothyriomycetidae</taxon>
        <taxon>Chaetothyriales</taxon>
        <taxon>Trichomeriaceae</taxon>
        <taxon>Knufia</taxon>
    </lineage>
</organism>
<dbReference type="GO" id="GO:0005886">
    <property type="term" value="C:plasma membrane"/>
    <property type="evidence" value="ECO:0007669"/>
    <property type="project" value="UniProtKB-SubCell"/>
</dbReference>
<evidence type="ECO:0000256" key="7">
    <source>
        <dbReference type="RuleBase" id="RU361209"/>
    </source>
</evidence>
<gene>
    <name evidence="8" type="ORF">OHC33_004583</name>
</gene>
<dbReference type="GO" id="GO:0042124">
    <property type="term" value="F:1,3-beta-glucanosyltransferase activity"/>
    <property type="evidence" value="ECO:0007669"/>
    <property type="project" value="TreeGrafter"/>
</dbReference>
<evidence type="ECO:0000256" key="4">
    <source>
        <dbReference type="ARBA" id="ARBA00023157"/>
    </source>
</evidence>
<dbReference type="Proteomes" id="UP001316803">
    <property type="component" value="Unassembled WGS sequence"/>
</dbReference>
<name>A0AAN8I517_9EURO</name>
<keyword evidence="7" id="KW-0808">Transferase</keyword>
<evidence type="ECO:0000313" key="8">
    <source>
        <dbReference type="EMBL" id="KAK5954857.1"/>
    </source>
</evidence>
<dbReference type="EMBL" id="JAKLMC020000008">
    <property type="protein sequence ID" value="KAK5954857.1"/>
    <property type="molecule type" value="Genomic_DNA"/>
</dbReference>
<comment type="function">
    <text evidence="7">Splits internally a 1,3-beta-glucan molecule and transfers the newly generated reducing end (the donor) to the non-reducing end of another 1,3-beta-glucan molecule (the acceptor) forming a 1,3-beta linkage, resulting in the elongation of 1,3-beta-glucan chains in the cell wall.</text>
</comment>
<evidence type="ECO:0000256" key="6">
    <source>
        <dbReference type="ARBA" id="ARBA00023288"/>
    </source>
</evidence>
<keyword evidence="3" id="KW-0732">Signal</keyword>
<dbReference type="InterPro" id="IPR017853">
    <property type="entry name" value="GH"/>
</dbReference>
<keyword evidence="7" id="KW-0472">Membrane</keyword>
<dbReference type="EC" id="2.4.1.-" evidence="7"/>
<comment type="subcellular location">
    <subcellularLocation>
        <location evidence="1 7">Cell membrane</location>
        <topology evidence="1 7">Lipid-anchor</topology>
        <topology evidence="1 7">GPI-anchor</topology>
    </subcellularLocation>
</comment>
<dbReference type="Gene3D" id="3.20.20.80">
    <property type="entry name" value="Glycosidases"/>
    <property type="match status" value="1"/>
</dbReference>
<dbReference type="GO" id="GO:0071970">
    <property type="term" value="P:fungal-type cell wall (1-&gt;3)-beta-D-glucan biosynthetic process"/>
    <property type="evidence" value="ECO:0007669"/>
    <property type="project" value="TreeGrafter"/>
</dbReference>
<sequence>MLATTPITIEGRFFIRDGTRFNIRGVVYQPLRTARKVATNEDFDPLADRHLHELRKDIVLFKELGINAIKVYRFLPSLSHDAAFGALAEAGIYVLIGLSNPYQCINRMRPYESYTTELVNSYVQTIDGLAKYDNILGVVASDVLINNAQSTEAAPVIRAVVRDIKRHMNRQYELKGQRILPVGIGDEKYASSSTDSIDYFTAGDKNEQIDFYSFTKYDRVEDSATYWDEVMQCFAVRHIPIFVSEYGCNVSRPREWQETPALFSPGVSRVLSGGFAYDFIEGANHYGLVTANGQKLPDFDNLKERLRDLPTVEDLSADDAEIVSGIEESGFPPVSEAWRASSDIPASLLSVT</sequence>
<keyword evidence="7" id="KW-0336">GPI-anchor</keyword>
<evidence type="ECO:0000256" key="3">
    <source>
        <dbReference type="ARBA" id="ARBA00022729"/>
    </source>
</evidence>
<comment type="caution">
    <text evidence="8">The sequence shown here is derived from an EMBL/GenBank/DDBJ whole genome shotgun (WGS) entry which is preliminary data.</text>
</comment>
<dbReference type="SUPFAM" id="SSF51445">
    <property type="entry name" value="(Trans)glycosidases"/>
    <property type="match status" value="1"/>
</dbReference>
<accession>A0AAN8I517</accession>
<reference evidence="8 9" key="1">
    <citation type="submission" date="2022-12" db="EMBL/GenBank/DDBJ databases">
        <title>Genomic features and morphological characterization of a novel Knufia sp. strain isolated from spacecraft assembly facility.</title>
        <authorList>
            <person name="Teixeira M."/>
            <person name="Chander A.M."/>
            <person name="Stajich J.E."/>
            <person name="Venkateswaran K."/>
        </authorList>
    </citation>
    <scope>NUCLEOTIDE SEQUENCE [LARGE SCALE GENOMIC DNA]</scope>
    <source>
        <strain evidence="8 9">FJI-L2-BK-P2</strain>
    </source>
</reference>
<keyword evidence="6 7" id="KW-0449">Lipoprotein</keyword>
<dbReference type="InterPro" id="IPR004886">
    <property type="entry name" value="Glucanosyltransferase"/>
</dbReference>
<dbReference type="PANTHER" id="PTHR31468:SF2">
    <property type="entry name" value="1,3-BETA-GLUCANOSYLTRANSFERASE GAS1"/>
    <property type="match status" value="1"/>
</dbReference>
<proteinExistence type="inferred from homology"/>
<keyword evidence="4" id="KW-1015">Disulfide bond</keyword>